<reference evidence="2" key="1">
    <citation type="submission" date="2020-11" db="EMBL/GenBank/DDBJ databases">
        <authorList>
            <person name="Tran Van P."/>
        </authorList>
    </citation>
    <scope>NUCLEOTIDE SEQUENCE</scope>
</reference>
<evidence type="ECO:0000313" key="3">
    <source>
        <dbReference type="Proteomes" id="UP000677054"/>
    </source>
</evidence>
<feature type="compositionally biased region" description="Pro residues" evidence="1">
    <location>
        <begin position="81"/>
        <end position="100"/>
    </location>
</feature>
<evidence type="ECO:0000256" key="1">
    <source>
        <dbReference type="SAM" id="MobiDB-lite"/>
    </source>
</evidence>
<gene>
    <name evidence="2" type="ORF">DSTB1V02_LOCUS11097</name>
</gene>
<feature type="region of interest" description="Disordered" evidence="1">
    <location>
        <begin position="63"/>
        <end position="103"/>
    </location>
</feature>
<accession>A0A7R9ACH3</accession>
<name>A0A7R9ACH3_9CRUS</name>
<dbReference type="EMBL" id="CAJPEV010003464">
    <property type="protein sequence ID" value="CAG0899811.1"/>
    <property type="molecule type" value="Genomic_DNA"/>
</dbReference>
<organism evidence="2">
    <name type="scientific">Darwinula stevensoni</name>
    <dbReference type="NCBI Taxonomy" id="69355"/>
    <lineage>
        <taxon>Eukaryota</taxon>
        <taxon>Metazoa</taxon>
        <taxon>Ecdysozoa</taxon>
        <taxon>Arthropoda</taxon>
        <taxon>Crustacea</taxon>
        <taxon>Oligostraca</taxon>
        <taxon>Ostracoda</taxon>
        <taxon>Podocopa</taxon>
        <taxon>Podocopida</taxon>
        <taxon>Darwinulocopina</taxon>
        <taxon>Darwinuloidea</taxon>
        <taxon>Darwinulidae</taxon>
        <taxon>Darwinula</taxon>
    </lineage>
</organism>
<sequence length="362" mass="40561">MDNPNQERKDSVIIQRIEPGQSRPRNPDPIVDSVTIKRRQSDDLHGHVPISTLPSAMISTVTSAVTSAQAAESERQRYASSPPPPHATASPPPPPPPPLELVPDDYIYIPKKENPGEYVLVAKKEAGEYIYLPKKESPTEYIYFPKKDNPDEYVVFPKKELSTECNYLPKRETPSGSIPYTLEKKDIVEESLQQAMVASPHLPPMDGLPPSDSLQDLKYTYLYDGSYAPYERPPTDHYETASSYTNLEAASTFIQGYLPPSDVHPYPPQPTSYDPSLNPNTGYTYEYQTPSYFPSQDFTPYYNSVGGEGTAYAQPLDGPYGKQRTARPEEFAMGRLPVSLSDRARSFEELLLKIIRAVNYVS</sequence>
<proteinExistence type="predicted"/>
<feature type="compositionally biased region" description="Basic and acidic residues" evidence="1">
    <location>
        <begin position="1"/>
        <end position="11"/>
    </location>
</feature>
<feature type="region of interest" description="Disordered" evidence="1">
    <location>
        <begin position="1"/>
        <end position="51"/>
    </location>
</feature>
<dbReference type="AlphaFoldDB" id="A0A7R9ACH3"/>
<evidence type="ECO:0000313" key="2">
    <source>
        <dbReference type="EMBL" id="CAD7251330.1"/>
    </source>
</evidence>
<dbReference type="Proteomes" id="UP000677054">
    <property type="component" value="Unassembled WGS sequence"/>
</dbReference>
<dbReference type="EMBL" id="LR902981">
    <property type="protein sequence ID" value="CAD7251330.1"/>
    <property type="molecule type" value="Genomic_DNA"/>
</dbReference>
<protein>
    <submittedName>
        <fullName evidence="2">Uncharacterized protein</fullName>
    </submittedName>
</protein>
<keyword evidence="3" id="KW-1185">Reference proteome</keyword>